<feature type="region of interest" description="Disordered" evidence="10">
    <location>
        <begin position="1"/>
        <end position="76"/>
    </location>
</feature>
<dbReference type="InterPro" id="IPR013868">
    <property type="entry name" value="Cut8/Sts1_fam"/>
</dbReference>
<evidence type="ECO:0000256" key="5">
    <source>
        <dbReference type="ARBA" id="ARBA00022490"/>
    </source>
</evidence>
<dbReference type="InterPro" id="IPR038422">
    <property type="entry name" value="Cut8/Sts1_sf"/>
</dbReference>
<evidence type="ECO:0000256" key="2">
    <source>
        <dbReference type="ARBA" id="ARBA00011464"/>
    </source>
</evidence>
<dbReference type="PANTHER" id="PTHR28032">
    <property type="entry name" value="FI02826P"/>
    <property type="match status" value="1"/>
</dbReference>
<reference evidence="11 12" key="1">
    <citation type="journal article" date="2015" name="Genome Announc.">
        <title>Draft Genome Sequence and Gene Annotation of the Entomopathogenic Fungus Verticillium hemipterigenum.</title>
        <authorList>
            <person name="Horn F."/>
            <person name="Habel A."/>
            <person name="Scharf D.H."/>
            <person name="Dworschak J."/>
            <person name="Brakhage A.A."/>
            <person name="Guthke R."/>
            <person name="Hertweck C."/>
            <person name="Linde J."/>
        </authorList>
    </citation>
    <scope>NUCLEOTIDE SEQUENCE [LARGE SCALE GENOMIC DNA]</scope>
</reference>
<accession>A0A0A1SQ33</accession>
<organism evidence="11 12">
    <name type="scientific">[Torrubiella] hemipterigena</name>
    <dbReference type="NCBI Taxonomy" id="1531966"/>
    <lineage>
        <taxon>Eukaryota</taxon>
        <taxon>Fungi</taxon>
        <taxon>Dikarya</taxon>
        <taxon>Ascomycota</taxon>
        <taxon>Pezizomycotina</taxon>
        <taxon>Sordariomycetes</taxon>
        <taxon>Hypocreomycetidae</taxon>
        <taxon>Hypocreales</taxon>
        <taxon>Clavicipitaceae</taxon>
        <taxon>Clavicipitaceae incertae sedis</taxon>
        <taxon>'Torrubiella' clade</taxon>
    </lineage>
</organism>
<keyword evidence="12" id="KW-1185">Reference proteome</keyword>
<comment type="similarity">
    <text evidence="1 9">Belongs to the cut8/STS1 family.</text>
</comment>
<evidence type="ECO:0000256" key="10">
    <source>
        <dbReference type="SAM" id="MobiDB-lite"/>
    </source>
</evidence>
<evidence type="ECO:0000256" key="9">
    <source>
        <dbReference type="RuleBase" id="RU368013"/>
    </source>
</evidence>
<keyword evidence="4 9" id="KW-0813">Transport</keyword>
<evidence type="ECO:0000256" key="8">
    <source>
        <dbReference type="ARBA" id="ARBA00025651"/>
    </source>
</evidence>
<evidence type="ECO:0000256" key="7">
    <source>
        <dbReference type="ARBA" id="ARBA00023242"/>
    </source>
</evidence>
<dbReference type="OrthoDB" id="10061064at2759"/>
<dbReference type="HOGENOM" id="CLU_033658_0_0_1"/>
<dbReference type="Gene3D" id="1.20.58.1590">
    <property type="entry name" value="Tethering factor for nuclear proteasome Cut8/Sts1"/>
    <property type="match status" value="1"/>
</dbReference>
<gene>
    <name evidence="11" type="ORF">VHEMI02602</name>
</gene>
<evidence type="ECO:0000256" key="4">
    <source>
        <dbReference type="ARBA" id="ARBA00022448"/>
    </source>
</evidence>
<dbReference type="GO" id="GO:0071630">
    <property type="term" value="P:nuclear protein quality control by the ubiquitin-proteasome system"/>
    <property type="evidence" value="ECO:0007669"/>
    <property type="project" value="UniProtKB-UniRule"/>
</dbReference>
<name>A0A0A1SQ33_9HYPO</name>
<comment type="function">
    <text evidence="8 9">Involved in ubiquitin-mediated protein degradation. Regulatory factor in the ubiquitin/proteasome pathway that controls the turnover of proteasome substrates. Targets proteasomes to the nucleus and facilitates the degradation of nuclear proteins.</text>
</comment>
<comment type="subcellular location">
    <subcellularLocation>
        <location evidence="9">Cytoplasm</location>
    </subcellularLocation>
    <subcellularLocation>
        <location evidence="9">Nucleus</location>
    </subcellularLocation>
</comment>
<dbReference type="Pfam" id="PF08559">
    <property type="entry name" value="Cut8"/>
    <property type="match status" value="1"/>
</dbReference>
<dbReference type="GO" id="GO:0070628">
    <property type="term" value="F:proteasome binding"/>
    <property type="evidence" value="ECO:0007669"/>
    <property type="project" value="TreeGrafter"/>
</dbReference>
<dbReference type="EMBL" id="CDHN01000001">
    <property type="protein sequence ID" value="CEJ82543.1"/>
    <property type="molecule type" value="Genomic_DNA"/>
</dbReference>
<sequence length="300" mass="33000">MNVLLAAQPPIFPHHHEGRRQSPQRSASPFQNMTNRKRKADEDGDGDESMSPLSSPAASSRVLPRPSKKVRSTEVTGRPLALSRLLETLDTDQLRSALERICDSHPDIAHEVVTGAPRPTPMAALDVLLGYQEKFKAAVPYGQSSPEYTYYRIKEQLVALVDAISDFTPQFLPPTESQPTKSLQFLDGATKIVHELPDWEPQAYRHHKDNAYDEISKAWALVITEAGKRAGGFNLHSAGWDQVLARHNEQSGGRLAAAIDAMTSSVGWMGPTQQANSDQSSILNQIMSGNYGSPVRVGPW</sequence>
<keyword evidence="5 9" id="KW-0963">Cytoplasm</keyword>
<evidence type="ECO:0000256" key="3">
    <source>
        <dbReference type="ARBA" id="ARBA00016204"/>
    </source>
</evidence>
<proteinExistence type="inferred from homology"/>
<dbReference type="PANTHER" id="PTHR28032:SF1">
    <property type="entry name" value="FI02826P"/>
    <property type="match status" value="1"/>
</dbReference>
<protein>
    <recommendedName>
        <fullName evidence="3 9">Tethering factor for nuclear proteasome STS1</fullName>
    </recommendedName>
</protein>
<comment type="subunit">
    <text evidence="2 9">Binds the proteasome.</text>
</comment>
<feature type="compositionally biased region" description="Polar residues" evidence="10">
    <location>
        <begin position="21"/>
        <end position="34"/>
    </location>
</feature>
<dbReference type="GO" id="GO:0031965">
    <property type="term" value="C:nuclear membrane"/>
    <property type="evidence" value="ECO:0007669"/>
    <property type="project" value="TreeGrafter"/>
</dbReference>
<evidence type="ECO:0000256" key="6">
    <source>
        <dbReference type="ARBA" id="ARBA00022927"/>
    </source>
</evidence>
<evidence type="ECO:0000313" key="12">
    <source>
        <dbReference type="Proteomes" id="UP000039046"/>
    </source>
</evidence>
<evidence type="ECO:0000256" key="1">
    <source>
        <dbReference type="ARBA" id="ARBA00006199"/>
    </source>
</evidence>
<dbReference type="AlphaFoldDB" id="A0A0A1SQ33"/>
<dbReference type="GO" id="GO:0005737">
    <property type="term" value="C:cytoplasm"/>
    <property type="evidence" value="ECO:0007669"/>
    <property type="project" value="UniProtKB-SubCell"/>
</dbReference>
<dbReference type="Proteomes" id="UP000039046">
    <property type="component" value="Unassembled WGS sequence"/>
</dbReference>
<dbReference type="FunFam" id="1.20.58.1590:FF:000001">
    <property type="entry name" value="Tethering factor for nuclear proteasome STS1"/>
    <property type="match status" value="1"/>
</dbReference>
<evidence type="ECO:0000313" key="11">
    <source>
        <dbReference type="EMBL" id="CEJ82543.1"/>
    </source>
</evidence>
<keyword evidence="7 9" id="KW-0539">Nucleus</keyword>
<keyword evidence="6 9" id="KW-0653">Protein transport</keyword>
<dbReference type="STRING" id="1531966.A0A0A1SQ33"/>
<dbReference type="GO" id="GO:0015031">
    <property type="term" value="P:protein transport"/>
    <property type="evidence" value="ECO:0007669"/>
    <property type="project" value="UniProtKB-UniRule"/>
</dbReference>
<feature type="compositionally biased region" description="Low complexity" evidence="10">
    <location>
        <begin position="49"/>
        <end position="65"/>
    </location>
</feature>
<dbReference type="GO" id="GO:0031144">
    <property type="term" value="P:proteasome localization"/>
    <property type="evidence" value="ECO:0007669"/>
    <property type="project" value="UniProtKB-UniRule"/>
</dbReference>